<feature type="repeat" description="TPR" evidence="3">
    <location>
        <begin position="158"/>
        <end position="191"/>
    </location>
</feature>
<evidence type="ECO:0000256" key="2">
    <source>
        <dbReference type="ARBA" id="ARBA00022803"/>
    </source>
</evidence>
<dbReference type="RefSeq" id="WP_126540827.1">
    <property type="nucleotide sequence ID" value="NZ_BSPM01000004.1"/>
</dbReference>
<dbReference type="InterPro" id="IPR011990">
    <property type="entry name" value="TPR-like_helical_dom_sf"/>
</dbReference>
<dbReference type="GO" id="GO:0060090">
    <property type="term" value="F:molecular adaptor activity"/>
    <property type="evidence" value="ECO:0007669"/>
    <property type="project" value="TreeGrafter"/>
</dbReference>
<accession>A0A4R6RFQ6</accession>
<keyword evidence="1" id="KW-0677">Repeat</keyword>
<dbReference type="PANTHER" id="PTHR45831">
    <property type="entry name" value="LD24721P"/>
    <property type="match status" value="1"/>
</dbReference>
<dbReference type="AlphaFoldDB" id="A0A4R6RFQ6"/>
<keyword evidence="6" id="KW-1185">Reference proteome</keyword>
<dbReference type="PROSITE" id="PS50005">
    <property type="entry name" value="TPR"/>
    <property type="match status" value="2"/>
</dbReference>
<dbReference type="InterPro" id="IPR019734">
    <property type="entry name" value="TPR_rpt"/>
</dbReference>
<feature type="repeat" description="TPR" evidence="3">
    <location>
        <begin position="124"/>
        <end position="157"/>
    </location>
</feature>
<keyword evidence="4" id="KW-0732">Signal</keyword>
<dbReference type="Proteomes" id="UP000294547">
    <property type="component" value="Unassembled WGS sequence"/>
</dbReference>
<name>A0A4R6RFQ6_9HYPH</name>
<reference evidence="5 6" key="1">
    <citation type="submission" date="2019-03" db="EMBL/GenBank/DDBJ databases">
        <title>Genomic Encyclopedia of Type Strains, Phase IV (KMG-IV): sequencing the most valuable type-strain genomes for metagenomic binning, comparative biology and taxonomic classification.</title>
        <authorList>
            <person name="Goeker M."/>
        </authorList>
    </citation>
    <scope>NUCLEOTIDE SEQUENCE [LARGE SCALE GENOMIC DNA]</scope>
    <source>
        <strain evidence="5 6">DSM 102969</strain>
    </source>
</reference>
<feature type="signal peptide" evidence="4">
    <location>
        <begin position="1"/>
        <end position="21"/>
    </location>
</feature>
<comment type="caution">
    <text evidence="5">The sequence shown here is derived from an EMBL/GenBank/DDBJ whole genome shotgun (WGS) entry which is preliminary data.</text>
</comment>
<keyword evidence="2 3" id="KW-0802">TPR repeat</keyword>
<dbReference type="PANTHER" id="PTHR45831:SF2">
    <property type="entry name" value="LD24721P"/>
    <property type="match status" value="1"/>
</dbReference>
<dbReference type="GO" id="GO:0072380">
    <property type="term" value="C:TRC complex"/>
    <property type="evidence" value="ECO:0007669"/>
    <property type="project" value="TreeGrafter"/>
</dbReference>
<protein>
    <submittedName>
        <fullName evidence="5">Uncharacterized protein</fullName>
    </submittedName>
</protein>
<evidence type="ECO:0000256" key="1">
    <source>
        <dbReference type="ARBA" id="ARBA00022737"/>
    </source>
</evidence>
<evidence type="ECO:0000313" key="6">
    <source>
        <dbReference type="Proteomes" id="UP000294547"/>
    </source>
</evidence>
<gene>
    <name evidence="5" type="ORF">EDD54_1779</name>
</gene>
<dbReference type="OrthoDB" id="9815010at2"/>
<dbReference type="InterPro" id="IPR047150">
    <property type="entry name" value="SGT"/>
</dbReference>
<evidence type="ECO:0000313" key="5">
    <source>
        <dbReference type="EMBL" id="TDP84935.1"/>
    </source>
</evidence>
<dbReference type="SUPFAM" id="SSF48452">
    <property type="entry name" value="TPR-like"/>
    <property type="match status" value="1"/>
</dbReference>
<feature type="chain" id="PRO_5020632429" evidence="4">
    <location>
        <begin position="22"/>
        <end position="210"/>
    </location>
</feature>
<dbReference type="EMBL" id="SNXY01000007">
    <property type="protein sequence ID" value="TDP84935.1"/>
    <property type="molecule type" value="Genomic_DNA"/>
</dbReference>
<evidence type="ECO:0000256" key="4">
    <source>
        <dbReference type="SAM" id="SignalP"/>
    </source>
</evidence>
<dbReference type="GO" id="GO:0006620">
    <property type="term" value="P:post-translational protein targeting to endoplasmic reticulum membrane"/>
    <property type="evidence" value="ECO:0007669"/>
    <property type="project" value="TreeGrafter"/>
</dbReference>
<dbReference type="GO" id="GO:0016020">
    <property type="term" value="C:membrane"/>
    <property type="evidence" value="ECO:0007669"/>
    <property type="project" value="TreeGrafter"/>
</dbReference>
<dbReference type="Gene3D" id="1.25.40.10">
    <property type="entry name" value="Tetratricopeptide repeat domain"/>
    <property type="match status" value="1"/>
</dbReference>
<sequence length="210" mass="22951">MRSFWPSLLAVLLLAAGPVRAEETLLGPLEQPAAPPRQADRTVRSALADSGRAELDDLFARLASAKSAGEAHPAEQKILQLWTRSGSATVDLMMGWADKAIGEKNYPRALDLLDEVLVLKPDFAEGYNRRATVHYLTDDYRLALRDIRATLALEPRHFGALSGFGAILADIGDTRRAEEIFRKALALHPNLTGVKERLDDLEAADKGSPT</sequence>
<evidence type="ECO:0000256" key="3">
    <source>
        <dbReference type="PROSITE-ProRule" id="PRU00339"/>
    </source>
</evidence>
<organism evidence="5 6">
    <name type="scientific">Oharaeibacter diazotrophicus</name>
    <dbReference type="NCBI Taxonomy" id="1920512"/>
    <lineage>
        <taxon>Bacteria</taxon>
        <taxon>Pseudomonadati</taxon>
        <taxon>Pseudomonadota</taxon>
        <taxon>Alphaproteobacteria</taxon>
        <taxon>Hyphomicrobiales</taxon>
        <taxon>Pleomorphomonadaceae</taxon>
        <taxon>Oharaeibacter</taxon>
    </lineage>
</organism>
<proteinExistence type="predicted"/>
<dbReference type="SMART" id="SM00028">
    <property type="entry name" value="TPR"/>
    <property type="match status" value="3"/>
</dbReference>